<proteinExistence type="predicted"/>
<gene>
    <name evidence="1" type="ORF">Clacol_004712</name>
</gene>
<name>A0AAV5A782_9AGAM</name>
<accession>A0AAV5A782</accession>
<evidence type="ECO:0000313" key="2">
    <source>
        <dbReference type="Proteomes" id="UP001050691"/>
    </source>
</evidence>
<organism evidence="1 2">
    <name type="scientific">Clathrus columnatus</name>
    <dbReference type="NCBI Taxonomy" id="1419009"/>
    <lineage>
        <taxon>Eukaryota</taxon>
        <taxon>Fungi</taxon>
        <taxon>Dikarya</taxon>
        <taxon>Basidiomycota</taxon>
        <taxon>Agaricomycotina</taxon>
        <taxon>Agaricomycetes</taxon>
        <taxon>Phallomycetidae</taxon>
        <taxon>Phallales</taxon>
        <taxon>Clathraceae</taxon>
        <taxon>Clathrus</taxon>
    </lineage>
</organism>
<protein>
    <submittedName>
        <fullName evidence="1">Uncharacterized protein</fullName>
    </submittedName>
</protein>
<sequence>MSGRLKDVSPEDSERLDFEWQQMGMHSCHGPVAGVRDCASNEVTQILHPPFIEHLVMLPPSPHWSTTATARVRAPSSAISATSGDNNITLVGSPQNLKSLFKPDYNSDSKPRVGSHQLRVIDNKELYRSHLSNQASKA</sequence>
<comment type="caution">
    <text evidence="1">The sequence shown here is derived from an EMBL/GenBank/DDBJ whole genome shotgun (WGS) entry which is preliminary data.</text>
</comment>
<dbReference type="AlphaFoldDB" id="A0AAV5A782"/>
<dbReference type="Proteomes" id="UP001050691">
    <property type="component" value="Unassembled WGS sequence"/>
</dbReference>
<keyword evidence="2" id="KW-1185">Reference proteome</keyword>
<evidence type="ECO:0000313" key="1">
    <source>
        <dbReference type="EMBL" id="GJJ10486.1"/>
    </source>
</evidence>
<dbReference type="EMBL" id="BPWL01000005">
    <property type="protein sequence ID" value="GJJ10486.1"/>
    <property type="molecule type" value="Genomic_DNA"/>
</dbReference>
<reference evidence="1" key="1">
    <citation type="submission" date="2021-10" db="EMBL/GenBank/DDBJ databases">
        <title>De novo Genome Assembly of Clathrus columnatus (Basidiomycota, Fungi) Using Illumina and Nanopore Sequence Data.</title>
        <authorList>
            <person name="Ogiso-Tanaka E."/>
            <person name="Itagaki H."/>
            <person name="Hosoya T."/>
            <person name="Hosaka K."/>
        </authorList>
    </citation>
    <scope>NUCLEOTIDE SEQUENCE</scope>
    <source>
        <strain evidence="1">MO-923</strain>
    </source>
</reference>